<dbReference type="Proteomes" id="UP001159042">
    <property type="component" value="Unassembled WGS sequence"/>
</dbReference>
<dbReference type="InterPro" id="IPR013083">
    <property type="entry name" value="Znf_RING/FYVE/PHD"/>
</dbReference>
<dbReference type="AlphaFoldDB" id="A0AAV8W479"/>
<comment type="caution">
    <text evidence="9">The sequence shown here is derived from an EMBL/GenBank/DDBJ whole genome shotgun (WGS) entry which is preliminary data.</text>
</comment>
<dbReference type="GO" id="GO:0008270">
    <property type="term" value="F:zinc ion binding"/>
    <property type="evidence" value="ECO:0007669"/>
    <property type="project" value="UniProtKB-KW"/>
</dbReference>
<dbReference type="GO" id="GO:0005737">
    <property type="term" value="C:cytoplasm"/>
    <property type="evidence" value="ECO:0007669"/>
    <property type="project" value="TreeGrafter"/>
</dbReference>
<dbReference type="EMBL" id="JANEYG010000011">
    <property type="protein sequence ID" value="KAJ8921120.1"/>
    <property type="molecule type" value="Genomic_DNA"/>
</dbReference>
<keyword evidence="1" id="KW-0479">Metal-binding</keyword>
<evidence type="ECO:0000313" key="9">
    <source>
        <dbReference type="EMBL" id="KAJ8921120.1"/>
    </source>
</evidence>
<feature type="region of interest" description="Disordered" evidence="6">
    <location>
        <begin position="19"/>
        <end position="69"/>
    </location>
</feature>
<dbReference type="InterPro" id="IPR001841">
    <property type="entry name" value="Znf_RING"/>
</dbReference>
<organism evidence="9 10">
    <name type="scientific">Exocentrus adspersus</name>
    <dbReference type="NCBI Taxonomy" id="1586481"/>
    <lineage>
        <taxon>Eukaryota</taxon>
        <taxon>Metazoa</taxon>
        <taxon>Ecdysozoa</taxon>
        <taxon>Arthropoda</taxon>
        <taxon>Hexapoda</taxon>
        <taxon>Insecta</taxon>
        <taxon>Pterygota</taxon>
        <taxon>Neoptera</taxon>
        <taxon>Endopterygota</taxon>
        <taxon>Coleoptera</taxon>
        <taxon>Polyphaga</taxon>
        <taxon>Cucujiformia</taxon>
        <taxon>Chrysomeloidea</taxon>
        <taxon>Cerambycidae</taxon>
        <taxon>Lamiinae</taxon>
        <taxon>Acanthocinini</taxon>
        <taxon>Exocentrus</taxon>
    </lineage>
</organism>
<evidence type="ECO:0000256" key="1">
    <source>
        <dbReference type="ARBA" id="ARBA00022723"/>
    </source>
</evidence>
<evidence type="ECO:0000256" key="2">
    <source>
        <dbReference type="ARBA" id="ARBA00022771"/>
    </source>
</evidence>
<keyword evidence="3" id="KW-0862">Zinc</keyword>
<name>A0AAV8W479_9CUCU</name>
<dbReference type="SUPFAM" id="SSF54928">
    <property type="entry name" value="RNA-binding domain, RBD"/>
    <property type="match status" value="1"/>
</dbReference>
<accession>A0AAV8W479</accession>
<dbReference type="InterPro" id="IPR035979">
    <property type="entry name" value="RBD_domain_sf"/>
</dbReference>
<dbReference type="PROSITE" id="PS50089">
    <property type="entry name" value="ZF_RING_2"/>
    <property type="match status" value="1"/>
</dbReference>
<proteinExistence type="predicted"/>
<dbReference type="InterPro" id="IPR001607">
    <property type="entry name" value="Znf_UBP"/>
</dbReference>
<evidence type="ECO:0000259" key="7">
    <source>
        <dbReference type="PROSITE" id="PS50089"/>
    </source>
</evidence>
<dbReference type="PANTHER" id="PTHR24007:SF7">
    <property type="entry name" value="BRCA1-ASSOCIATED PROTEIN"/>
    <property type="match status" value="1"/>
</dbReference>
<dbReference type="GO" id="GO:0061630">
    <property type="term" value="F:ubiquitin protein ligase activity"/>
    <property type="evidence" value="ECO:0007669"/>
    <property type="project" value="TreeGrafter"/>
</dbReference>
<dbReference type="Pfam" id="PF13639">
    <property type="entry name" value="zf-RING_2"/>
    <property type="match status" value="1"/>
</dbReference>
<evidence type="ECO:0000259" key="8">
    <source>
        <dbReference type="PROSITE" id="PS50271"/>
    </source>
</evidence>
<sequence>MSDLVSKCVLRLEVNETSQDAGKFPTVSTKLNLTGGKDSRGAEALSSTENKPKQKGRGQRKVRDISVETFPSRLENPREDWGLLPLCSREATPFNEKSSKESSEEKDEIGFFSGNPFVEVTRGILHLYKEDVLTSRREALTLCLLGVPTSMTCHDLLAFTAPCHADISHIRVLRDSLPNQYMALLTFRDHDAAVEFYLTFNGAPFNSLDLDSICRIVWVSKVEWAHDGLPPPGHTELPICPVCLERMDESVDGVLTILCNHAFHASCLEQWGDSTCPVCRCVQSPEQAEMSECEECRTSPRSPDALWICLICGHVGCGRYLSGHAASHYRESGHCYALQLGSHRVWDYKGDNFVHRLLQNKADGKLVPSEGPPPESEGAQEKVDSVQLEFTYLLTSQLEEQRMYFEDKLTVLASQMSDETKQLRDEVVTMSEENKQLKNSLAAVTKEKQTVERKLQQQSSKLMATLNDLNEERQLGKALRNNQQQWQDKLTKLEHRLNELQQSKEKEIADLKEQVRDLMFFIEAQRVIEKSDDKDEIAEGIVTVGEEPKTSSKSKKGKKKR</sequence>
<dbReference type="Pfam" id="PF07576">
    <property type="entry name" value="BRAP2"/>
    <property type="match status" value="1"/>
</dbReference>
<dbReference type="Pfam" id="PF02148">
    <property type="entry name" value="zf-UBP"/>
    <property type="match status" value="1"/>
</dbReference>
<dbReference type="GO" id="GO:0016567">
    <property type="term" value="P:protein ubiquitination"/>
    <property type="evidence" value="ECO:0007669"/>
    <property type="project" value="TreeGrafter"/>
</dbReference>
<dbReference type="InterPro" id="IPR011422">
    <property type="entry name" value="BRAP2/ETP1_RRM"/>
</dbReference>
<reference evidence="9 10" key="1">
    <citation type="journal article" date="2023" name="Insect Mol. Biol.">
        <title>Genome sequencing provides insights into the evolution of gene families encoding plant cell wall-degrading enzymes in longhorned beetles.</title>
        <authorList>
            <person name="Shin N.R."/>
            <person name="Okamura Y."/>
            <person name="Kirsch R."/>
            <person name="Pauchet Y."/>
        </authorList>
    </citation>
    <scope>NUCLEOTIDE SEQUENCE [LARGE SCALE GENOMIC DNA]</scope>
    <source>
        <strain evidence="9">EAD_L_NR</strain>
    </source>
</reference>
<keyword evidence="5" id="KW-0175">Coiled coil</keyword>
<keyword evidence="2 4" id="KW-0863">Zinc-finger</keyword>
<feature type="region of interest" description="Disordered" evidence="6">
    <location>
        <begin position="539"/>
        <end position="561"/>
    </location>
</feature>
<feature type="coiled-coil region" evidence="5">
    <location>
        <begin position="413"/>
        <end position="517"/>
    </location>
</feature>
<evidence type="ECO:0000256" key="4">
    <source>
        <dbReference type="PROSITE-ProRule" id="PRU00502"/>
    </source>
</evidence>
<evidence type="ECO:0000256" key="5">
    <source>
        <dbReference type="SAM" id="Coils"/>
    </source>
</evidence>
<feature type="domain" description="RING-type" evidence="7">
    <location>
        <begin position="240"/>
        <end position="280"/>
    </location>
</feature>
<gene>
    <name evidence="9" type="ORF">NQ315_013590</name>
</gene>
<keyword evidence="10" id="KW-1185">Reference proteome</keyword>
<dbReference type="SMART" id="SM00290">
    <property type="entry name" value="ZnF_UBP"/>
    <property type="match status" value="1"/>
</dbReference>
<feature type="domain" description="UBP-type" evidence="8">
    <location>
        <begin position="274"/>
        <end position="373"/>
    </location>
</feature>
<dbReference type="PANTHER" id="PTHR24007">
    <property type="entry name" value="BRCA1-ASSOCIATED PROTEIN"/>
    <property type="match status" value="1"/>
</dbReference>
<dbReference type="InterPro" id="IPR047243">
    <property type="entry name" value="RING-H2_BRAP2"/>
</dbReference>
<dbReference type="SUPFAM" id="SSF57850">
    <property type="entry name" value="RING/U-box"/>
    <property type="match status" value="2"/>
</dbReference>
<evidence type="ECO:0008006" key="11">
    <source>
        <dbReference type="Google" id="ProtNLM"/>
    </source>
</evidence>
<dbReference type="GO" id="GO:0007265">
    <property type="term" value="P:Ras protein signal transduction"/>
    <property type="evidence" value="ECO:0007669"/>
    <property type="project" value="TreeGrafter"/>
</dbReference>
<dbReference type="GO" id="GO:0003676">
    <property type="term" value="F:nucleic acid binding"/>
    <property type="evidence" value="ECO:0007669"/>
    <property type="project" value="InterPro"/>
</dbReference>
<evidence type="ECO:0000313" key="10">
    <source>
        <dbReference type="Proteomes" id="UP001159042"/>
    </source>
</evidence>
<dbReference type="SMART" id="SM00184">
    <property type="entry name" value="RING"/>
    <property type="match status" value="1"/>
</dbReference>
<evidence type="ECO:0000256" key="6">
    <source>
        <dbReference type="SAM" id="MobiDB-lite"/>
    </source>
</evidence>
<evidence type="ECO:0000256" key="3">
    <source>
        <dbReference type="ARBA" id="ARBA00022833"/>
    </source>
</evidence>
<dbReference type="CDD" id="cd16457">
    <property type="entry name" value="RING-H2_BRAP2"/>
    <property type="match status" value="1"/>
</dbReference>
<dbReference type="Gene3D" id="3.30.40.10">
    <property type="entry name" value="Zinc/RING finger domain, C3HC4 (zinc finger)"/>
    <property type="match status" value="2"/>
</dbReference>
<feature type="compositionally biased region" description="Basic residues" evidence="6">
    <location>
        <begin position="552"/>
        <end position="561"/>
    </location>
</feature>
<protein>
    <recommendedName>
        <fullName evidence="11">BRCA1-associated protein</fullName>
    </recommendedName>
</protein>
<feature type="compositionally biased region" description="Polar residues" evidence="6">
    <location>
        <begin position="19"/>
        <end position="32"/>
    </location>
</feature>
<dbReference type="PROSITE" id="PS50271">
    <property type="entry name" value="ZF_UBP"/>
    <property type="match status" value="1"/>
</dbReference>